<dbReference type="Pfam" id="PF23023">
    <property type="entry name" value="Anti-Pycsar_Apyc1"/>
    <property type="match status" value="1"/>
</dbReference>
<dbReference type="Proteomes" id="UP000092024">
    <property type="component" value="Unassembled WGS sequence"/>
</dbReference>
<dbReference type="AlphaFoldDB" id="A0A1A5YH84"/>
<dbReference type="SMART" id="SM00849">
    <property type="entry name" value="Lactamase_B"/>
    <property type="match status" value="1"/>
</dbReference>
<evidence type="ECO:0000256" key="1">
    <source>
        <dbReference type="ARBA" id="ARBA00034221"/>
    </source>
</evidence>
<dbReference type="InterPro" id="IPR001279">
    <property type="entry name" value="Metallo-B-lactamas"/>
</dbReference>
<comment type="caution">
    <text evidence="5">The sequence shown here is derived from an EMBL/GenBank/DDBJ whole genome shotgun (WGS) entry which is preliminary data.</text>
</comment>
<evidence type="ECO:0000256" key="2">
    <source>
        <dbReference type="ARBA" id="ARBA00034301"/>
    </source>
</evidence>
<sequence length="249" mass="28019">MLEGKVSMRVTMAGTGSAFAKKYDNNNALIQAEGHTLLVDCGITLPKALYEMGHSFDELDAVLISHIHGDHVGGLEELAFQMMFKYSRKPVLYIEERLVAPLWEQTLRGGMTQGPLGSLDDFFDVRPLKEGVSYTLFPGLTVELIKTRHIPGKDSFSFLFNNKLFYTADMRFDAGLLTSLLAEGRAETILHDCQFEAPGAVHACLDELLTLPPDIQEKVWLMHYGDAMEDYRGKTGKMRFVEQRVAYEF</sequence>
<dbReference type="Gene3D" id="3.60.15.10">
    <property type="entry name" value="Ribonuclease Z/Hydroxyacylglutathione hydrolase-like"/>
    <property type="match status" value="1"/>
</dbReference>
<dbReference type="STRING" id="1844972.A7K91_04965"/>
<gene>
    <name evidence="5" type="ORF">A7K91_04965</name>
</gene>
<accession>A0A1A5YH84</accession>
<feature type="domain" description="Metallo-beta-lactamase" evidence="4">
    <location>
        <begin position="24"/>
        <end position="223"/>
    </location>
</feature>
<evidence type="ECO:0000259" key="4">
    <source>
        <dbReference type="SMART" id="SM00849"/>
    </source>
</evidence>
<evidence type="ECO:0000313" key="6">
    <source>
        <dbReference type="Proteomes" id="UP000092024"/>
    </source>
</evidence>
<keyword evidence="6" id="KW-1185">Reference proteome</keyword>
<evidence type="ECO:0000256" key="3">
    <source>
        <dbReference type="ARBA" id="ARBA00048505"/>
    </source>
</evidence>
<name>A0A1A5YH84_9BACL</name>
<keyword evidence="5" id="KW-0378">Hydrolase</keyword>
<comment type="function">
    <text evidence="2">Counteracts the endogenous Pycsar antiviral defense system. Phosphodiesterase that enables metal-dependent hydrolysis of host cyclic nucleotide Pycsar defense signals such as cCMP and cUMP.</text>
</comment>
<dbReference type="PANTHER" id="PTHR42663">
    <property type="entry name" value="HYDROLASE C777.06C-RELATED-RELATED"/>
    <property type="match status" value="1"/>
</dbReference>
<organism evidence="5 6">
    <name type="scientific">Paenibacillus oryzae</name>
    <dbReference type="NCBI Taxonomy" id="1844972"/>
    <lineage>
        <taxon>Bacteria</taxon>
        <taxon>Bacillati</taxon>
        <taxon>Bacillota</taxon>
        <taxon>Bacilli</taxon>
        <taxon>Bacillales</taxon>
        <taxon>Paenibacillaceae</taxon>
        <taxon>Paenibacillus</taxon>
    </lineage>
</organism>
<reference evidence="5 6" key="1">
    <citation type="submission" date="2016-05" db="EMBL/GenBank/DDBJ databases">
        <title>Paenibacillus oryzae. sp. nov., isolated from the rice root.</title>
        <authorList>
            <person name="Zhang J."/>
            <person name="Zhang X."/>
        </authorList>
    </citation>
    <scope>NUCLEOTIDE SEQUENCE [LARGE SCALE GENOMIC DNA]</scope>
    <source>
        <strain evidence="5 6">1DrF-4</strain>
    </source>
</reference>
<dbReference type="InterPro" id="IPR036866">
    <property type="entry name" value="RibonucZ/Hydroxyglut_hydro"/>
</dbReference>
<dbReference type="PANTHER" id="PTHR42663:SF6">
    <property type="entry name" value="HYDROLASE C777.06C-RELATED"/>
    <property type="match status" value="1"/>
</dbReference>
<dbReference type="SUPFAM" id="SSF56281">
    <property type="entry name" value="Metallo-hydrolase/oxidoreductase"/>
    <property type="match status" value="1"/>
</dbReference>
<comment type="catalytic activity">
    <reaction evidence="3">
        <text>3',5'-cyclic UMP + H2O = UMP + H(+)</text>
        <dbReference type="Rhea" id="RHEA:70575"/>
        <dbReference type="ChEBI" id="CHEBI:15377"/>
        <dbReference type="ChEBI" id="CHEBI:15378"/>
        <dbReference type="ChEBI" id="CHEBI:57865"/>
        <dbReference type="ChEBI" id="CHEBI:184387"/>
    </reaction>
    <physiologicalReaction direction="left-to-right" evidence="3">
        <dbReference type="Rhea" id="RHEA:70576"/>
    </physiologicalReaction>
</comment>
<dbReference type="GO" id="GO:0016787">
    <property type="term" value="F:hydrolase activity"/>
    <property type="evidence" value="ECO:0007669"/>
    <property type="project" value="UniProtKB-KW"/>
</dbReference>
<comment type="catalytic activity">
    <reaction evidence="1">
        <text>3',5'-cyclic CMP + H2O = CMP + H(+)</text>
        <dbReference type="Rhea" id="RHEA:72675"/>
        <dbReference type="ChEBI" id="CHEBI:15377"/>
        <dbReference type="ChEBI" id="CHEBI:15378"/>
        <dbReference type="ChEBI" id="CHEBI:58003"/>
        <dbReference type="ChEBI" id="CHEBI:60377"/>
    </reaction>
    <physiologicalReaction direction="left-to-right" evidence="1">
        <dbReference type="Rhea" id="RHEA:72676"/>
    </physiologicalReaction>
</comment>
<proteinExistence type="predicted"/>
<dbReference type="EMBL" id="LYPA01000064">
    <property type="protein sequence ID" value="OBR64934.1"/>
    <property type="molecule type" value="Genomic_DNA"/>
</dbReference>
<evidence type="ECO:0000313" key="5">
    <source>
        <dbReference type="EMBL" id="OBR64934.1"/>
    </source>
</evidence>
<protein>
    <submittedName>
        <fullName evidence="5">MBL fold metallo-hydrolase</fullName>
    </submittedName>
</protein>
<dbReference type="GO" id="GO:0046872">
    <property type="term" value="F:metal ion binding"/>
    <property type="evidence" value="ECO:0007669"/>
    <property type="project" value="UniProtKB-KW"/>
</dbReference>